<keyword evidence="4" id="KW-1185">Reference proteome</keyword>
<proteinExistence type="predicted"/>
<dbReference type="PANTHER" id="PTHR43355:SF2">
    <property type="entry name" value="FLAVIN REDUCTASE (NADPH)"/>
    <property type="match status" value="1"/>
</dbReference>
<gene>
    <name evidence="3" type="ORF">P8627_11210</name>
</gene>
<organism evidence="3 4">
    <name type="scientific">Jannaschia ovalis</name>
    <dbReference type="NCBI Taxonomy" id="3038773"/>
    <lineage>
        <taxon>Bacteria</taxon>
        <taxon>Pseudomonadati</taxon>
        <taxon>Pseudomonadota</taxon>
        <taxon>Alphaproteobacteria</taxon>
        <taxon>Rhodobacterales</taxon>
        <taxon>Roseobacteraceae</taxon>
        <taxon>Jannaschia</taxon>
    </lineage>
</organism>
<evidence type="ECO:0000313" key="4">
    <source>
        <dbReference type="Proteomes" id="UP001243420"/>
    </source>
</evidence>
<dbReference type="InterPro" id="IPR051606">
    <property type="entry name" value="Polyketide_Oxido-like"/>
</dbReference>
<reference evidence="3 4" key="1">
    <citation type="submission" date="2023-04" db="EMBL/GenBank/DDBJ databases">
        <title>Jannaschia ovalis sp. nov., a marine bacterium isolated from sea tidal flat.</title>
        <authorList>
            <person name="Kwon D.Y."/>
            <person name="Kim J.-J."/>
        </authorList>
    </citation>
    <scope>NUCLEOTIDE SEQUENCE [LARGE SCALE GENOMIC DNA]</scope>
    <source>
        <strain evidence="3 4">GRR-S6-38</strain>
    </source>
</reference>
<evidence type="ECO:0000259" key="2">
    <source>
        <dbReference type="Pfam" id="PF13460"/>
    </source>
</evidence>
<dbReference type="SUPFAM" id="SSF51735">
    <property type="entry name" value="NAD(P)-binding Rossmann-fold domains"/>
    <property type="match status" value="1"/>
</dbReference>
<dbReference type="Proteomes" id="UP001243420">
    <property type="component" value="Chromosome"/>
</dbReference>
<accession>A0ABY8L8B4</accession>
<name>A0ABY8L8B4_9RHOB</name>
<dbReference type="Gene3D" id="3.40.50.720">
    <property type="entry name" value="NAD(P)-binding Rossmann-like Domain"/>
    <property type="match status" value="1"/>
</dbReference>
<dbReference type="Pfam" id="PF13460">
    <property type="entry name" value="NAD_binding_10"/>
    <property type="match status" value="1"/>
</dbReference>
<dbReference type="InterPro" id="IPR016040">
    <property type="entry name" value="NAD(P)-bd_dom"/>
</dbReference>
<feature type="domain" description="NAD(P)-binding" evidence="2">
    <location>
        <begin position="9"/>
        <end position="202"/>
    </location>
</feature>
<dbReference type="RefSeq" id="WP_279964187.1">
    <property type="nucleotide sequence ID" value="NZ_CP122537.1"/>
</dbReference>
<evidence type="ECO:0000256" key="1">
    <source>
        <dbReference type="SAM" id="MobiDB-lite"/>
    </source>
</evidence>
<feature type="region of interest" description="Disordered" evidence="1">
    <location>
        <begin position="212"/>
        <end position="232"/>
    </location>
</feature>
<sequence length="232" mass="25262">MTKHLLIYGADGATGGRLVSQGLQRGHRIRASHHAPEAPATRHERLEWVQSDLMTRDGLDADLQGIDAVLNAVGIDAGPSTVFDPPELHTEGTANLIAAMRATGVDRLVTISASFVETMARGPIWFRVAAELGLKSIFDQMAEMERILQAAPDLRWTAVRPGWLLDEGPSGDYQVFPDVIPPDLIRTRTGDLADFMLRCAEDDLHIRETPAISRPEPDAVSGPDAVLKEMLG</sequence>
<protein>
    <submittedName>
        <fullName evidence="3">NAD(P)H-binding protein</fullName>
    </submittedName>
</protein>
<dbReference type="PANTHER" id="PTHR43355">
    <property type="entry name" value="FLAVIN REDUCTASE (NADPH)"/>
    <property type="match status" value="1"/>
</dbReference>
<evidence type="ECO:0000313" key="3">
    <source>
        <dbReference type="EMBL" id="WGH77605.1"/>
    </source>
</evidence>
<dbReference type="InterPro" id="IPR036291">
    <property type="entry name" value="NAD(P)-bd_dom_sf"/>
</dbReference>
<dbReference type="EMBL" id="CP122537">
    <property type="protein sequence ID" value="WGH77605.1"/>
    <property type="molecule type" value="Genomic_DNA"/>
</dbReference>